<organism evidence="1 2">
    <name type="scientific">Caerostris extrusa</name>
    <name type="common">Bark spider</name>
    <name type="synonym">Caerostris bankana</name>
    <dbReference type="NCBI Taxonomy" id="172846"/>
    <lineage>
        <taxon>Eukaryota</taxon>
        <taxon>Metazoa</taxon>
        <taxon>Ecdysozoa</taxon>
        <taxon>Arthropoda</taxon>
        <taxon>Chelicerata</taxon>
        <taxon>Arachnida</taxon>
        <taxon>Araneae</taxon>
        <taxon>Araneomorphae</taxon>
        <taxon>Entelegynae</taxon>
        <taxon>Araneoidea</taxon>
        <taxon>Araneidae</taxon>
        <taxon>Caerostris</taxon>
    </lineage>
</organism>
<proteinExistence type="predicted"/>
<gene>
    <name evidence="1" type="ORF">CEXT_94451</name>
</gene>
<reference evidence="1 2" key="1">
    <citation type="submission" date="2021-06" db="EMBL/GenBank/DDBJ databases">
        <title>Caerostris extrusa draft genome.</title>
        <authorList>
            <person name="Kono N."/>
            <person name="Arakawa K."/>
        </authorList>
    </citation>
    <scope>NUCLEOTIDE SEQUENCE [LARGE SCALE GENOMIC DNA]</scope>
</reference>
<comment type="caution">
    <text evidence="1">The sequence shown here is derived from an EMBL/GenBank/DDBJ whole genome shotgun (WGS) entry which is preliminary data.</text>
</comment>
<evidence type="ECO:0000313" key="2">
    <source>
        <dbReference type="Proteomes" id="UP001054945"/>
    </source>
</evidence>
<dbReference type="Proteomes" id="UP001054945">
    <property type="component" value="Unassembled WGS sequence"/>
</dbReference>
<sequence length="112" mass="12900">MSGISDDIKQSVVAGRDTCRIASVCFQAIHPCVDAKPVPTIEDSPPKGRFVRYFMVPFYKLDVRLFWVLRNIAFYSRIRDRVIVGVLRNGFGVTRFLVLNSFLERLMFIALR</sequence>
<dbReference type="AlphaFoldDB" id="A0AAV4XYW6"/>
<evidence type="ECO:0000313" key="1">
    <source>
        <dbReference type="EMBL" id="GIZ00361.1"/>
    </source>
</evidence>
<keyword evidence="2" id="KW-1185">Reference proteome</keyword>
<name>A0AAV4XYW6_CAEEX</name>
<accession>A0AAV4XYW6</accession>
<protein>
    <submittedName>
        <fullName evidence="1">Uncharacterized protein</fullName>
    </submittedName>
</protein>
<dbReference type="EMBL" id="BPLR01018534">
    <property type="protein sequence ID" value="GIZ00361.1"/>
    <property type="molecule type" value="Genomic_DNA"/>
</dbReference>